<dbReference type="AlphaFoldDB" id="A0AAN9A7Q2"/>
<proteinExistence type="predicted"/>
<accession>A0AAN9A7Q2</accession>
<name>A0AAN9A7Q2_HALRR</name>
<organism evidence="1 2">
    <name type="scientific">Halocaridina rubra</name>
    <name type="common">Hawaiian red shrimp</name>
    <dbReference type="NCBI Taxonomy" id="373956"/>
    <lineage>
        <taxon>Eukaryota</taxon>
        <taxon>Metazoa</taxon>
        <taxon>Ecdysozoa</taxon>
        <taxon>Arthropoda</taxon>
        <taxon>Crustacea</taxon>
        <taxon>Multicrustacea</taxon>
        <taxon>Malacostraca</taxon>
        <taxon>Eumalacostraca</taxon>
        <taxon>Eucarida</taxon>
        <taxon>Decapoda</taxon>
        <taxon>Pleocyemata</taxon>
        <taxon>Caridea</taxon>
        <taxon>Atyoidea</taxon>
        <taxon>Atyidae</taxon>
        <taxon>Halocaridina</taxon>
    </lineage>
</organism>
<protein>
    <submittedName>
        <fullName evidence="1">Uncharacterized protein</fullName>
    </submittedName>
</protein>
<evidence type="ECO:0000313" key="1">
    <source>
        <dbReference type="EMBL" id="KAK7072952.1"/>
    </source>
</evidence>
<feature type="non-terminal residue" evidence="1">
    <location>
        <position position="1"/>
    </location>
</feature>
<evidence type="ECO:0000313" key="2">
    <source>
        <dbReference type="Proteomes" id="UP001381693"/>
    </source>
</evidence>
<sequence>NNDQNPIRLKQFNFPGGSSRSILILFQLFPYSHAHNRLESCLSSISPRGRPLVLLLELVEVIFICSGDDSCLKNLSPTAYPMEFIPPLHHKIMMDTSYLHPYKNIPVGDCVKKDGSWDDGPDIYY</sequence>
<reference evidence="1 2" key="1">
    <citation type="submission" date="2023-11" db="EMBL/GenBank/DDBJ databases">
        <title>Halocaridina rubra genome assembly.</title>
        <authorList>
            <person name="Smith C."/>
        </authorList>
    </citation>
    <scope>NUCLEOTIDE SEQUENCE [LARGE SCALE GENOMIC DNA]</scope>
    <source>
        <strain evidence="1">EP-1</strain>
        <tissue evidence="1">Whole</tissue>
    </source>
</reference>
<gene>
    <name evidence="1" type="ORF">SK128_006872</name>
</gene>
<comment type="caution">
    <text evidence="1">The sequence shown here is derived from an EMBL/GenBank/DDBJ whole genome shotgun (WGS) entry which is preliminary data.</text>
</comment>
<keyword evidence="2" id="KW-1185">Reference proteome</keyword>
<dbReference type="Proteomes" id="UP001381693">
    <property type="component" value="Unassembled WGS sequence"/>
</dbReference>
<dbReference type="EMBL" id="JAXCGZ010013290">
    <property type="protein sequence ID" value="KAK7072952.1"/>
    <property type="molecule type" value="Genomic_DNA"/>
</dbReference>